<dbReference type="NCBIfam" id="TIGR04409">
    <property type="entry name" value="LptC_YrbK"/>
    <property type="match status" value="1"/>
</dbReference>
<gene>
    <name evidence="1" type="ORF">NBRC110019_31920</name>
</gene>
<dbReference type="PROSITE" id="PS51257">
    <property type="entry name" value="PROKAR_LIPOPROTEIN"/>
    <property type="match status" value="1"/>
</dbReference>
<dbReference type="Proteomes" id="UP001143545">
    <property type="component" value="Unassembled WGS sequence"/>
</dbReference>
<dbReference type="RefSeq" id="WP_281756534.1">
    <property type="nucleotide sequence ID" value="NZ_BRVP01000038.1"/>
</dbReference>
<dbReference type="AlphaFoldDB" id="A0A9W6B767"/>
<keyword evidence="2" id="KW-1185">Reference proteome</keyword>
<evidence type="ECO:0000313" key="1">
    <source>
        <dbReference type="EMBL" id="GLB54151.1"/>
    </source>
</evidence>
<name>A0A9W6B767_9FLAO</name>
<reference evidence="1" key="1">
    <citation type="submission" date="2022-07" db="EMBL/GenBank/DDBJ databases">
        <title>Taxonomy of Novel Oxalotrophic and Methylotrophic Bacteria.</title>
        <authorList>
            <person name="Sahin N."/>
            <person name="Tani A."/>
        </authorList>
    </citation>
    <scope>NUCLEOTIDE SEQUENCE</scope>
    <source>
        <strain evidence="1">AM327</strain>
    </source>
</reference>
<dbReference type="Gene3D" id="2.60.450.10">
    <property type="entry name" value="Lipopolysaccharide (LPS) transport protein A like domain"/>
    <property type="match status" value="1"/>
</dbReference>
<dbReference type="GO" id="GO:0005886">
    <property type="term" value="C:plasma membrane"/>
    <property type="evidence" value="ECO:0007669"/>
    <property type="project" value="InterPro"/>
</dbReference>
<dbReference type="InterPro" id="IPR026265">
    <property type="entry name" value="LptC"/>
</dbReference>
<proteinExistence type="predicted"/>
<dbReference type="EMBL" id="BRVP01000038">
    <property type="protein sequence ID" value="GLB54151.1"/>
    <property type="molecule type" value="Genomic_DNA"/>
</dbReference>
<protein>
    <recommendedName>
        <fullName evidence="3">LPS export ABC transporter periplasmic protein LptC</fullName>
    </recommendedName>
</protein>
<evidence type="ECO:0008006" key="3">
    <source>
        <dbReference type="Google" id="ProtNLM"/>
    </source>
</evidence>
<dbReference type="InterPro" id="IPR010664">
    <property type="entry name" value="LipoPS_assembly_LptC-rel"/>
</dbReference>
<organism evidence="1 2">
    <name type="scientific">Neptunitalea chrysea</name>
    <dbReference type="NCBI Taxonomy" id="1647581"/>
    <lineage>
        <taxon>Bacteria</taxon>
        <taxon>Pseudomonadati</taxon>
        <taxon>Bacteroidota</taxon>
        <taxon>Flavobacteriia</taxon>
        <taxon>Flavobacteriales</taxon>
        <taxon>Flavobacteriaceae</taxon>
        <taxon>Neptunitalea</taxon>
    </lineage>
</organism>
<accession>A0A9W6B767</accession>
<dbReference type="GO" id="GO:0015221">
    <property type="term" value="F:lipopolysaccharide transmembrane transporter activity"/>
    <property type="evidence" value="ECO:0007669"/>
    <property type="project" value="InterPro"/>
</dbReference>
<dbReference type="Pfam" id="PF06835">
    <property type="entry name" value="LptC"/>
    <property type="match status" value="1"/>
</dbReference>
<evidence type="ECO:0000313" key="2">
    <source>
        <dbReference type="Proteomes" id="UP001143545"/>
    </source>
</evidence>
<sequence>MLSIIKHKLHYIVTVFAVTMFFSCENNLGALQKLSLKEKFPVGEATNFTLTYTDSTKVVAILKSPLNYDYGNQEFPYSEFPNGVHIDFFDDQSNKTTVDAKYGILYNQTDLVEMRDSVVIKTHEGKILKTDLLYWDQKTEWIYTDDPFTFTDPVEGTIMNGIGMDFNKDFTVVNAHKTTGVISIKEE</sequence>
<comment type="caution">
    <text evidence="1">The sequence shown here is derived from an EMBL/GenBank/DDBJ whole genome shotgun (WGS) entry which is preliminary data.</text>
</comment>